<dbReference type="EMBL" id="FOZK01000002">
    <property type="protein sequence ID" value="SFR97933.1"/>
    <property type="molecule type" value="Genomic_DNA"/>
</dbReference>
<feature type="transmembrane region" description="Helical" evidence="1">
    <location>
        <begin position="42"/>
        <end position="60"/>
    </location>
</feature>
<evidence type="ECO:0000256" key="1">
    <source>
        <dbReference type="SAM" id="Phobius"/>
    </source>
</evidence>
<proteinExistence type="predicted"/>
<keyword evidence="3" id="KW-1185">Reference proteome</keyword>
<dbReference type="OrthoDB" id="204801at2157"/>
<feature type="transmembrane region" description="Helical" evidence="1">
    <location>
        <begin position="66"/>
        <end position="97"/>
    </location>
</feature>
<gene>
    <name evidence="2" type="ORF">SAMN05216559_1942</name>
</gene>
<name>A0A1I6L345_9EURY</name>
<dbReference type="AlphaFoldDB" id="A0A1I6L345"/>
<dbReference type="InterPro" id="IPR008407">
    <property type="entry name" value="Brnchd-chn_aa_trnsp_AzlD"/>
</dbReference>
<keyword evidence="1" id="KW-1133">Transmembrane helix</keyword>
<dbReference type="STRING" id="767519.SAMN05216559_1942"/>
<reference evidence="2 3" key="1">
    <citation type="submission" date="2016-10" db="EMBL/GenBank/DDBJ databases">
        <authorList>
            <person name="de Groot N.N."/>
        </authorList>
    </citation>
    <scope>NUCLEOTIDE SEQUENCE [LARGE SCALE GENOMIC DNA]</scope>
    <source>
        <strain evidence="2 3">CGMCC 1.10457</strain>
    </source>
</reference>
<dbReference type="Proteomes" id="UP000199062">
    <property type="component" value="Unassembled WGS sequence"/>
</dbReference>
<protein>
    <submittedName>
        <fullName evidence="2">Uncharacterized membrane protein</fullName>
    </submittedName>
</protein>
<accession>A0A1I6L345</accession>
<evidence type="ECO:0000313" key="3">
    <source>
        <dbReference type="Proteomes" id="UP000199062"/>
    </source>
</evidence>
<dbReference type="Pfam" id="PF05437">
    <property type="entry name" value="AzlD"/>
    <property type="match status" value="1"/>
</dbReference>
<sequence>MIDLDPLTVATIFAMALATYVTKAGGMWVLDRIEISERTEAGLEALPGGIIVAILAPRLVDGDPATWVAAGVVLVVAYRTENVLLSLIVGFVTVLVLRGQVFALV</sequence>
<keyword evidence="1" id="KW-0472">Membrane</keyword>
<dbReference type="RefSeq" id="WP_089816242.1">
    <property type="nucleotide sequence ID" value="NZ_FOZK01000002.1"/>
</dbReference>
<feature type="transmembrane region" description="Helical" evidence="1">
    <location>
        <begin position="6"/>
        <end position="30"/>
    </location>
</feature>
<organism evidence="2 3">
    <name type="scientific">Halomicrobium zhouii</name>
    <dbReference type="NCBI Taxonomy" id="767519"/>
    <lineage>
        <taxon>Archaea</taxon>
        <taxon>Methanobacteriati</taxon>
        <taxon>Methanobacteriota</taxon>
        <taxon>Stenosarchaea group</taxon>
        <taxon>Halobacteria</taxon>
        <taxon>Halobacteriales</taxon>
        <taxon>Haloarculaceae</taxon>
        <taxon>Halomicrobium</taxon>
    </lineage>
</organism>
<evidence type="ECO:0000313" key="2">
    <source>
        <dbReference type="EMBL" id="SFR97933.1"/>
    </source>
</evidence>
<keyword evidence="1" id="KW-0812">Transmembrane</keyword>